<dbReference type="GO" id="GO:0003677">
    <property type="term" value="F:DNA binding"/>
    <property type="evidence" value="ECO:0007669"/>
    <property type="project" value="TreeGrafter"/>
</dbReference>
<feature type="region of interest" description="Disordered" evidence="1">
    <location>
        <begin position="671"/>
        <end position="709"/>
    </location>
</feature>
<feature type="compositionally biased region" description="Basic and acidic residues" evidence="1">
    <location>
        <begin position="506"/>
        <end position="515"/>
    </location>
</feature>
<dbReference type="GO" id="GO:0005524">
    <property type="term" value="F:ATP binding"/>
    <property type="evidence" value="ECO:0007669"/>
    <property type="project" value="InterPro"/>
</dbReference>
<feature type="compositionally biased region" description="Basic and acidic residues" evidence="1">
    <location>
        <begin position="695"/>
        <end position="708"/>
    </location>
</feature>
<dbReference type="Pfam" id="PF00004">
    <property type="entry name" value="AAA"/>
    <property type="match status" value="1"/>
</dbReference>
<evidence type="ECO:0000313" key="3">
    <source>
        <dbReference type="EMBL" id="CAF9938275.1"/>
    </source>
</evidence>
<comment type="caution">
    <text evidence="3">The sequence shown here is derived from an EMBL/GenBank/DDBJ whole genome shotgun (WGS) entry which is preliminary data.</text>
</comment>
<protein>
    <recommendedName>
        <fullName evidence="2">AAA+ ATPase domain-containing protein</fullName>
    </recommendedName>
</protein>
<feature type="region of interest" description="Disordered" evidence="1">
    <location>
        <begin position="25"/>
        <end position="58"/>
    </location>
</feature>
<dbReference type="PANTHER" id="PTHR23389">
    <property type="entry name" value="CHROMOSOME TRANSMISSION FIDELITY FACTOR 18"/>
    <property type="match status" value="1"/>
</dbReference>
<keyword evidence="4" id="KW-1185">Reference proteome</keyword>
<feature type="region of interest" description="Disordered" evidence="1">
    <location>
        <begin position="114"/>
        <end position="149"/>
    </location>
</feature>
<organism evidence="3 4">
    <name type="scientific">Heterodermia speciosa</name>
    <dbReference type="NCBI Taxonomy" id="116794"/>
    <lineage>
        <taxon>Eukaryota</taxon>
        <taxon>Fungi</taxon>
        <taxon>Dikarya</taxon>
        <taxon>Ascomycota</taxon>
        <taxon>Pezizomycotina</taxon>
        <taxon>Lecanoromycetes</taxon>
        <taxon>OSLEUM clade</taxon>
        <taxon>Lecanoromycetidae</taxon>
        <taxon>Caliciales</taxon>
        <taxon>Physciaceae</taxon>
        <taxon>Heterodermia</taxon>
    </lineage>
</organism>
<dbReference type="SUPFAM" id="SSF52540">
    <property type="entry name" value="P-loop containing nucleoside triphosphate hydrolases"/>
    <property type="match status" value="1"/>
</dbReference>
<dbReference type="AlphaFoldDB" id="A0A8H3IXV5"/>
<dbReference type="InterPro" id="IPR003593">
    <property type="entry name" value="AAA+_ATPase"/>
</dbReference>
<dbReference type="GO" id="GO:0016887">
    <property type="term" value="F:ATP hydrolysis activity"/>
    <property type="evidence" value="ECO:0007669"/>
    <property type="project" value="InterPro"/>
</dbReference>
<dbReference type="GO" id="GO:0005634">
    <property type="term" value="C:nucleus"/>
    <property type="evidence" value="ECO:0007669"/>
    <property type="project" value="TreeGrafter"/>
</dbReference>
<reference evidence="3" key="1">
    <citation type="submission" date="2021-03" db="EMBL/GenBank/DDBJ databases">
        <authorList>
            <person name="Tagirdzhanova G."/>
        </authorList>
    </citation>
    <scope>NUCLEOTIDE SEQUENCE</scope>
</reference>
<dbReference type="PANTHER" id="PTHR23389:SF21">
    <property type="entry name" value="ATPASE FAMILY AAA DOMAIN-CONTAINING PROTEIN 5"/>
    <property type="match status" value="1"/>
</dbReference>
<feature type="domain" description="AAA+ ATPase" evidence="2">
    <location>
        <begin position="579"/>
        <end position="774"/>
    </location>
</feature>
<dbReference type="Gene3D" id="3.40.50.300">
    <property type="entry name" value="P-loop containing nucleotide triphosphate hydrolases"/>
    <property type="match status" value="1"/>
</dbReference>
<sequence>MAVALGDRRMADGITPGLHRFFLPRKSTDTIGDDNDSRKRTKRRRTISPERKGDDASDNAWYNQLKAAADGIPPGQAVEVGSASTATFNRARPTQKQETKQGVISVSDATIKASEIPSRGSQAENNVSASPPKKMLKIGSDGKLSCPKIRKPDLNIMSKRKSASSKSAEVEKSKIVIIKYGVNSRRRFLLGEKIHSILARPNTTPKSEKRSPKTSSPGQVDTSKPAIPLVPTHPFFLAKSAEAMKAGREIRKENWVASSVSAGDSKKDSPRKITSVNKIIRRLSCPDSSGLVSGQAGSSYERVARHAGLIEALWPPQGMAHVNPLADEIGASNPKCSNPTMLRRPRKLKDASVHVREAEDILRPHKYLTHFERIKEDDDPFLRCSLRKPVRRLMTDLELQLAISGILKCDPADDELNHVHSSISLHHSKHHALRHLYDRIANSTTAFDRFGCETQEWVHKYAPTTAENVLLPGREATVLRDWLKRLTINAVENRVLEVTGVGDASESSKRNEKNFTRKRRKRPQELDGFVISSDEEADQMNDMTTAEGFQSVDHGCDTSKKSLIRAGEVNKVPADLQRPANAVVISGPHGCGKTAAVYAAAQELGFEVFEINSGSRRSGKDLLDKIGDMTKNHLVNHNQEDSIKETNDDTEDMLRVTDSLQKDLESGRQGTMNKFFQPQASTKNKATAKPRGRPSKKEAPTVKPDPKPLKAQKQSLILLEEVDILFEDDKQFWSTTLDLILRSRRPIIMTCTEESLIPLEEMVLFAILRFAPPPVPLATDYLLLLACNEGHLLSRDSVAALYRAKRKDLRASIAELNLFCQMAIGDTKGGLEWLLIRASSEETQHDKGKKVRVVSEGTYPHGLGWISQEYCPQKNDQSFEAEAELLSEVLYGWDLDLAELDDFLPLHELREREETSRQHNLSKLQRLDHVYDALSAADTCAPLGQRRDETMILDPTQPEIPEKARSDYVEGAALLQAEPKTDFTGTSTSLAIAMRLLARRLILSYTPLTPTSIIHQIPILLEKSEAPPPVTAADMRVAFTPLSSNIHVPSSLTTPDSTLAIDFAPFIRSITAYDLRLEDQRRRLHDLLSASRAGAGDMRNVKRVRTTRASRAALEGGAKATTRRERWFPTALNFSAVARTGGKTWGEVAFERLQAAGVESEGQNIERAMSMGSEKRSEG</sequence>
<feature type="region of interest" description="Disordered" evidence="1">
    <location>
        <begin position="200"/>
        <end position="226"/>
    </location>
</feature>
<accession>A0A8H3IXV5</accession>
<evidence type="ECO:0000256" key="1">
    <source>
        <dbReference type="SAM" id="MobiDB-lite"/>
    </source>
</evidence>
<evidence type="ECO:0000259" key="2">
    <source>
        <dbReference type="SMART" id="SM00382"/>
    </source>
</evidence>
<dbReference type="SMART" id="SM00382">
    <property type="entry name" value="AAA"/>
    <property type="match status" value="1"/>
</dbReference>
<dbReference type="EMBL" id="CAJPDS010000111">
    <property type="protein sequence ID" value="CAF9938275.1"/>
    <property type="molecule type" value="Genomic_DNA"/>
</dbReference>
<proteinExistence type="predicted"/>
<name>A0A8H3IXV5_9LECA</name>
<feature type="region of interest" description="Disordered" evidence="1">
    <location>
        <begin position="501"/>
        <end position="526"/>
    </location>
</feature>
<dbReference type="Proteomes" id="UP000664521">
    <property type="component" value="Unassembled WGS sequence"/>
</dbReference>
<feature type="compositionally biased region" description="Polar residues" evidence="1">
    <location>
        <begin position="119"/>
        <end position="129"/>
    </location>
</feature>
<dbReference type="InterPro" id="IPR003959">
    <property type="entry name" value="ATPase_AAA_core"/>
</dbReference>
<evidence type="ECO:0000313" key="4">
    <source>
        <dbReference type="Proteomes" id="UP000664521"/>
    </source>
</evidence>
<dbReference type="InterPro" id="IPR027417">
    <property type="entry name" value="P-loop_NTPase"/>
</dbReference>
<gene>
    <name evidence="3" type="ORF">HETSPECPRED_001015</name>
</gene>
<dbReference type="OrthoDB" id="9996895at2759"/>
<feature type="compositionally biased region" description="Polar residues" evidence="1">
    <location>
        <begin position="213"/>
        <end position="222"/>
    </location>
</feature>
<feature type="compositionally biased region" description="Polar residues" evidence="1">
    <location>
        <begin position="671"/>
        <end position="685"/>
    </location>
</feature>